<dbReference type="InterPro" id="IPR033138">
    <property type="entry name" value="Cu_oxidase_CS"/>
</dbReference>
<sequence>MIRTLITLGLYGFVQQVSSKDVYLDWNITWVTAAPDGYARPVIGINGHWPCPQIDVDVGDNLIVDVYNGLGNESTGIHWHGLHQNYNGYMDGVPGVTQCELHPNQRMRYIVPINQTGTYWYHSHEPGQYPDGLRGPIIVHDNVPAPYHYDEEMTLTLSDWYHVQIPVLLDEFIVPSDHAPYGGQEPLPDAVLFNDMHNTKISVKPGTTYLIHVVCMGNFPGHALVIDDHDMTIVGMDGIAVEPHFLPPQYLRVAVGQRVDILLTTKNDTSKNYAIWDGLDIDEMFVQEGRSPPQGYNPNGTAWLMYNEDAPLPPPPVIHVNNASLDFLDDVTLTPRDHLPLIDPIQHQFIFDVYPTTVDGKPAYSINNMTYNAPDSPTLYTAIYSDPEACMDPDLYGDVNPFVVNYGDVVEIVLNNHHDNLHPWHLHGHDFQVLQRTYPYGGFFDGYRNVSATPMRRDTLMVEPLGHFVIRFRAMNPDKLDVSKLTLIGQLRIWMFHCHIEWHVEIRLMAIIIEAPDQLQNMTIPDDHLKICGNTQPSNWAPLAPSP</sequence>
<keyword evidence="4" id="KW-0560">Oxidoreductase</keyword>
<feature type="chain" id="PRO_5016670657" description="Multicopper oxidase" evidence="7">
    <location>
        <begin position="20"/>
        <end position="547"/>
    </location>
</feature>
<dbReference type="Pfam" id="PF07731">
    <property type="entry name" value="Cu-oxidase_2"/>
    <property type="match status" value="1"/>
</dbReference>
<evidence type="ECO:0000256" key="3">
    <source>
        <dbReference type="ARBA" id="ARBA00022729"/>
    </source>
</evidence>
<reference evidence="11 12" key="1">
    <citation type="submission" date="2018-07" db="EMBL/GenBank/DDBJ databases">
        <title>Section-level genome sequencing of Aspergillus section Nigri to investigate inter- and intra-species variation.</title>
        <authorList>
            <consortium name="DOE Joint Genome Institute"/>
            <person name="Vesth T.C."/>
            <person name="Nybo J.L."/>
            <person name="Theobald S."/>
            <person name="Frisvad J.C."/>
            <person name="Larsen T.O."/>
            <person name="Nielsen K.F."/>
            <person name="Hoof J.B."/>
            <person name="Brandl J."/>
            <person name="Salamov A."/>
            <person name="Riley R."/>
            <person name="Gladden J.M."/>
            <person name="Phatale P."/>
            <person name="Nielsen M.T."/>
            <person name="Lyhne E.K."/>
            <person name="Kogle M.E."/>
            <person name="Strasser K."/>
            <person name="McDonnell E."/>
            <person name="Barry K."/>
            <person name="Clum A."/>
            <person name="Chen C."/>
            <person name="Nolan M."/>
            <person name="Sandor L."/>
            <person name="Kuo A."/>
            <person name="Lipzen A."/>
            <person name="Hainaut M."/>
            <person name="Drula E."/>
            <person name="Tsang A."/>
            <person name="Magnuson J.K."/>
            <person name="Henrissat B."/>
            <person name="Wiebenga A."/>
            <person name="Simmons B.A."/>
            <person name="Makela M.R."/>
            <person name="De vries R.P."/>
            <person name="Grigoriev I.V."/>
            <person name="Mortensen U.H."/>
            <person name="Baker S.E."/>
            <person name="Andersen M.R."/>
        </authorList>
    </citation>
    <scope>NUCLEOTIDE SEQUENCE [LARGE SCALE GENOMIC DNA]</scope>
    <source>
        <strain evidence="11 12">ATCC 13157</strain>
    </source>
</reference>
<dbReference type="PANTHER" id="PTHR11709">
    <property type="entry name" value="MULTI-COPPER OXIDASE"/>
    <property type="match status" value="1"/>
</dbReference>
<dbReference type="InterPro" id="IPR001117">
    <property type="entry name" value="Cu-oxidase_2nd"/>
</dbReference>
<keyword evidence="2" id="KW-0479">Metal-binding</keyword>
<dbReference type="InterPro" id="IPR011706">
    <property type="entry name" value="Cu-oxidase_C"/>
</dbReference>
<organism evidence="11 12">
    <name type="scientific">Aspergillus phoenicis ATCC 13157</name>
    <dbReference type="NCBI Taxonomy" id="1353007"/>
    <lineage>
        <taxon>Eukaryota</taxon>
        <taxon>Fungi</taxon>
        <taxon>Dikarya</taxon>
        <taxon>Ascomycota</taxon>
        <taxon>Pezizomycotina</taxon>
        <taxon>Eurotiomycetes</taxon>
        <taxon>Eurotiomycetidae</taxon>
        <taxon>Eurotiales</taxon>
        <taxon>Aspergillaceae</taxon>
        <taxon>Aspergillus</taxon>
    </lineage>
</organism>
<keyword evidence="12" id="KW-1185">Reference proteome</keyword>
<dbReference type="InterPro" id="IPR008972">
    <property type="entry name" value="Cupredoxin"/>
</dbReference>
<feature type="domain" description="Plastocyanin-like" evidence="8">
    <location>
        <begin position="151"/>
        <end position="308"/>
    </location>
</feature>
<dbReference type="PROSITE" id="PS00079">
    <property type="entry name" value="MULTICOPPER_OXIDASE1"/>
    <property type="match status" value="1"/>
</dbReference>
<evidence type="ECO:0000256" key="1">
    <source>
        <dbReference type="ARBA" id="ARBA00010609"/>
    </source>
</evidence>
<gene>
    <name evidence="11" type="ORF">M752DRAFT_224912</name>
</gene>
<evidence type="ECO:0000256" key="6">
    <source>
        <dbReference type="ARBA" id="ARBA00023180"/>
    </source>
</evidence>
<evidence type="ECO:0000313" key="12">
    <source>
        <dbReference type="Proteomes" id="UP000254937"/>
    </source>
</evidence>
<evidence type="ECO:0000313" key="11">
    <source>
        <dbReference type="EMBL" id="RDK37017.1"/>
    </source>
</evidence>
<dbReference type="InterPro" id="IPR045087">
    <property type="entry name" value="Cu-oxidase_fam"/>
</dbReference>
<dbReference type="FunFam" id="2.60.40.420:FF:000071">
    <property type="entry name" value="Conidial pigment biosynthesis oxidase Abr1/brown 1"/>
    <property type="match status" value="1"/>
</dbReference>
<dbReference type="EMBL" id="KZ851874">
    <property type="protein sequence ID" value="RDK37017.1"/>
    <property type="molecule type" value="Genomic_DNA"/>
</dbReference>
<comment type="similarity">
    <text evidence="1">Belongs to the multicopper oxidase family.</text>
</comment>
<dbReference type="GO" id="GO:0004322">
    <property type="term" value="F:ferroxidase activity"/>
    <property type="evidence" value="ECO:0007669"/>
    <property type="project" value="TreeGrafter"/>
</dbReference>
<dbReference type="Pfam" id="PF00394">
    <property type="entry name" value="Cu-oxidase"/>
    <property type="match status" value="1"/>
</dbReference>
<dbReference type="SUPFAM" id="SSF49503">
    <property type="entry name" value="Cupredoxins"/>
    <property type="match status" value="3"/>
</dbReference>
<dbReference type="Proteomes" id="UP000254937">
    <property type="component" value="Unassembled WGS sequence"/>
</dbReference>
<evidence type="ECO:0000256" key="2">
    <source>
        <dbReference type="ARBA" id="ARBA00022723"/>
    </source>
</evidence>
<dbReference type="FunFam" id="2.60.40.420:FF:000022">
    <property type="entry name" value="FET5p Multicopper oxidase"/>
    <property type="match status" value="1"/>
</dbReference>
<feature type="signal peptide" evidence="7">
    <location>
        <begin position="1"/>
        <end position="19"/>
    </location>
</feature>
<evidence type="ECO:0000256" key="4">
    <source>
        <dbReference type="ARBA" id="ARBA00023002"/>
    </source>
</evidence>
<name>A0A370P5L8_ASPPH</name>
<evidence type="ECO:0008006" key="13">
    <source>
        <dbReference type="Google" id="ProtNLM"/>
    </source>
</evidence>
<feature type="domain" description="Plastocyanin-like" evidence="10">
    <location>
        <begin position="28"/>
        <end position="142"/>
    </location>
</feature>
<protein>
    <recommendedName>
        <fullName evidence="13">Multicopper oxidase</fullName>
    </recommendedName>
</protein>
<dbReference type="PANTHER" id="PTHR11709:SF361">
    <property type="entry name" value="IRON TRANSPORT MULTICOPPER OXIDASE FET3"/>
    <property type="match status" value="1"/>
</dbReference>
<keyword evidence="5" id="KW-0186">Copper</keyword>
<evidence type="ECO:0000256" key="7">
    <source>
        <dbReference type="SAM" id="SignalP"/>
    </source>
</evidence>
<accession>A0A370P5L8</accession>
<dbReference type="GO" id="GO:0033215">
    <property type="term" value="P:reductive iron assimilation"/>
    <property type="evidence" value="ECO:0007669"/>
    <property type="project" value="TreeGrafter"/>
</dbReference>
<evidence type="ECO:0000259" key="9">
    <source>
        <dbReference type="Pfam" id="PF07731"/>
    </source>
</evidence>
<evidence type="ECO:0000256" key="5">
    <source>
        <dbReference type="ARBA" id="ARBA00023008"/>
    </source>
</evidence>
<dbReference type="AlphaFoldDB" id="A0A370P5L8"/>
<dbReference type="CDD" id="cd13877">
    <property type="entry name" value="CuRO_2_Fet3p_like"/>
    <property type="match status" value="1"/>
</dbReference>
<evidence type="ECO:0000259" key="8">
    <source>
        <dbReference type="Pfam" id="PF00394"/>
    </source>
</evidence>
<feature type="domain" description="Plastocyanin-like" evidence="9">
    <location>
        <begin position="374"/>
        <end position="517"/>
    </location>
</feature>
<dbReference type="GO" id="GO:0005507">
    <property type="term" value="F:copper ion binding"/>
    <property type="evidence" value="ECO:0007669"/>
    <property type="project" value="InterPro"/>
</dbReference>
<proteinExistence type="inferred from homology"/>
<keyword evidence="6" id="KW-0325">Glycoprotein</keyword>
<dbReference type="Pfam" id="PF07732">
    <property type="entry name" value="Cu-oxidase_3"/>
    <property type="match status" value="1"/>
</dbReference>
<dbReference type="FunFam" id="2.60.40.420:FF:000086">
    <property type="entry name" value="Multicopper oxidase abr1"/>
    <property type="match status" value="1"/>
</dbReference>
<dbReference type="InterPro" id="IPR011707">
    <property type="entry name" value="Cu-oxidase-like_N"/>
</dbReference>
<dbReference type="Gene3D" id="2.60.40.420">
    <property type="entry name" value="Cupredoxins - blue copper proteins"/>
    <property type="match status" value="3"/>
</dbReference>
<dbReference type="GO" id="GO:0010106">
    <property type="term" value="P:cellular response to iron ion starvation"/>
    <property type="evidence" value="ECO:0007669"/>
    <property type="project" value="TreeGrafter"/>
</dbReference>
<dbReference type="GO" id="GO:0033573">
    <property type="term" value="C:high-affinity iron permease complex"/>
    <property type="evidence" value="ECO:0007669"/>
    <property type="project" value="TreeGrafter"/>
</dbReference>
<dbReference type="InterPro" id="IPR044130">
    <property type="entry name" value="CuRO_2_Fet3-like"/>
</dbReference>
<evidence type="ECO:0000259" key="10">
    <source>
        <dbReference type="Pfam" id="PF07732"/>
    </source>
</evidence>
<keyword evidence="3 7" id="KW-0732">Signal</keyword>